<dbReference type="PANTHER" id="PTHR42928:SF5">
    <property type="entry name" value="BLR1237 PROTEIN"/>
    <property type="match status" value="1"/>
</dbReference>
<dbReference type="PATRIC" id="fig|433924.3.peg.5180"/>
<dbReference type="Pfam" id="PF03401">
    <property type="entry name" value="TctC"/>
    <property type="match status" value="1"/>
</dbReference>
<proteinExistence type="inferred from homology"/>
<dbReference type="CDD" id="cd13578">
    <property type="entry name" value="PBP2_Bug27"/>
    <property type="match status" value="1"/>
</dbReference>
<evidence type="ECO:0000256" key="1">
    <source>
        <dbReference type="ARBA" id="ARBA00006987"/>
    </source>
</evidence>
<name>A0A147GRR1_9BURK</name>
<reference evidence="2 3" key="1">
    <citation type="journal article" date="2016" name="Front. Microbiol.">
        <title>Genomic Resource of Rice Seed Associated Bacteria.</title>
        <authorList>
            <person name="Midha S."/>
            <person name="Bansal K."/>
            <person name="Sharma S."/>
            <person name="Kumar N."/>
            <person name="Patil P.P."/>
            <person name="Chaudhry V."/>
            <person name="Patil P.B."/>
        </authorList>
    </citation>
    <scope>NUCLEOTIDE SEQUENCE [LARGE SCALE GENOMIC DNA]</scope>
    <source>
        <strain evidence="2 3">NS331</strain>
    </source>
</reference>
<evidence type="ECO:0000313" key="3">
    <source>
        <dbReference type="Proteomes" id="UP000072741"/>
    </source>
</evidence>
<dbReference type="InterPro" id="IPR005064">
    <property type="entry name" value="BUG"/>
</dbReference>
<dbReference type="SUPFAM" id="SSF53850">
    <property type="entry name" value="Periplasmic binding protein-like II"/>
    <property type="match status" value="1"/>
</dbReference>
<dbReference type="EMBL" id="LDSL01000096">
    <property type="protein sequence ID" value="KTT18929.1"/>
    <property type="molecule type" value="Genomic_DNA"/>
</dbReference>
<keyword evidence="3" id="KW-1185">Reference proteome</keyword>
<dbReference type="InterPro" id="IPR042100">
    <property type="entry name" value="Bug_dom1"/>
</dbReference>
<dbReference type="PANTHER" id="PTHR42928">
    <property type="entry name" value="TRICARBOXYLATE-BINDING PROTEIN"/>
    <property type="match status" value="1"/>
</dbReference>
<dbReference type="Proteomes" id="UP000072741">
    <property type="component" value="Unassembled WGS sequence"/>
</dbReference>
<organism evidence="2 3">
    <name type="scientific">Pseudacidovorax intermedius</name>
    <dbReference type="NCBI Taxonomy" id="433924"/>
    <lineage>
        <taxon>Bacteria</taxon>
        <taxon>Pseudomonadati</taxon>
        <taxon>Pseudomonadota</taxon>
        <taxon>Betaproteobacteria</taxon>
        <taxon>Burkholderiales</taxon>
        <taxon>Comamonadaceae</taxon>
        <taxon>Pseudacidovorax</taxon>
    </lineage>
</organism>
<dbReference type="Gene3D" id="3.40.190.10">
    <property type="entry name" value="Periplasmic binding protein-like II"/>
    <property type="match status" value="1"/>
</dbReference>
<dbReference type="AlphaFoldDB" id="A0A147GRR1"/>
<protein>
    <submittedName>
        <fullName evidence="2">ABC transporter substrate-binding protein</fullName>
    </submittedName>
</protein>
<gene>
    <name evidence="2" type="ORF">NS331_15060</name>
</gene>
<dbReference type="PIRSF" id="PIRSF017082">
    <property type="entry name" value="YflP"/>
    <property type="match status" value="1"/>
</dbReference>
<accession>A0A147GRR1</accession>
<evidence type="ECO:0000313" key="2">
    <source>
        <dbReference type="EMBL" id="KTT18929.1"/>
    </source>
</evidence>
<dbReference type="Gene3D" id="3.40.190.150">
    <property type="entry name" value="Bordetella uptake gene, domain 1"/>
    <property type="match status" value="1"/>
</dbReference>
<comment type="similarity">
    <text evidence="1">Belongs to the UPF0065 (bug) family.</text>
</comment>
<comment type="caution">
    <text evidence="2">The sequence shown here is derived from an EMBL/GenBank/DDBJ whole genome shotgun (WGS) entry which is preliminary data.</text>
</comment>
<sequence length="317" mass="33282">MKLLAAATALPWADARADDFPNKPIRMILPFPPGGTTDVVGRVFGEAYGKVLGQPVIIDNRAGAGGSVGARAIAQAAPDGYTIGLVTISTHGTNSAVYKSLPYDPVKDFTAITKLSAFPGVIAVNPAFPAKNFKEFMETLKAAPGRYSYASSGAGGATNLCMELFKSKTGVFITHIPYRGSGPAINDVIAGQVPILWDALPSALPFIKAGKLVAIGVASDRRSPQLPDVPTFTELGVKDYEPDLWNGIVGPARIPPEIFKRLQSAAVEAAGNPEFKARMSELGANVVASNSPGFSQAIAKDVALWKEVAKFANISLD</sequence>